<accession>A0A1I8AFK2</accession>
<keyword evidence="1" id="KW-1185">Reference proteome</keyword>
<proteinExistence type="predicted"/>
<protein>
    <submittedName>
        <fullName evidence="2">Uncharacterized protein</fullName>
    </submittedName>
</protein>
<reference evidence="2" key="1">
    <citation type="submission" date="2016-11" db="UniProtKB">
        <authorList>
            <consortium name="WormBaseParasite"/>
        </authorList>
    </citation>
    <scope>IDENTIFICATION</scope>
</reference>
<name>A0A1I8AFK2_9BILA</name>
<evidence type="ECO:0000313" key="2">
    <source>
        <dbReference type="WBParaSite" id="L893_g523.t1"/>
    </source>
</evidence>
<dbReference type="Proteomes" id="UP000095287">
    <property type="component" value="Unplaced"/>
</dbReference>
<organism evidence="1 2">
    <name type="scientific">Steinernema glaseri</name>
    <dbReference type="NCBI Taxonomy" id="37863"/>
    <lineage>
        <taxon>Eukaryota</taxon>
        <taxon>Metazoa</taxon>
        <taxon>Ecdysozoa</taxon>
        <taxon>Nematoda</taxon>
        <taxon>Chromadorea</taxon>
        <taxon>Rhabditida</taxon>
        <taxon>Tylenchina</taxon>
        <taxon>Panagrolaimomorpha</taxon>
        <taxon>Strongyloidoidea</taxon>
        <taxon>Steinernematidae</taxon>
        <taxon>Steinernema</taxon>
    </lineage>
</organism>
<sequence>MSALSRSTVYEFKQLMFSPEVIALARIGQFPICSIHPRPSPCEKLHRVIEVQYGSNNRCPGDGALTAHKLCGSSGYALLWLVSEKRRRRRRRQGGRKTCKAKTFQQLQLTYRERTFPENALDSSGSWTPISRTAPVFAMDASFAFGQRARVDNAHRISRSPPRSATRCGTGARSEVPNLLAVRVRRRFKVFRCPGNLSLSASAVHTTDKFGSPNRVSEFGKPNCAASDRKWKIDEDTPKNSKHLAGLRTRFASHLTTYAPFQFQLTTF</sequence>
<dbReference type="WBParaSite" id="L893_g523.t1">
    <property type="protein sequence ID" value="L893_g523.t1"/>
    <property type="gene ID" value="L893_g523"/>
</dbReference>
<dbReference type="AlphaFoldDB" id="A0A1I8AFK2"/>
<evidence type="ECO:0000313" key="1">
    <source>
        <dbReference type="Proteomes" id="UP000095287"/>
    </source>
</evidence>